<keyword evidence="5" id="KW-1278">Translocase</keyword>
<evidence type="ECO:0000259" key="11">
    <source>
        <dbReference type="PROSITE" id="PS50253"/>
    </source>
</evidence>
<evidence type="ECO:0000256" key="5">
    <source>
        <dbReference type="ARBA" id="ARBA00022967"/>
    </source>
</evidence>
<evidence type="ECO:0000313" key="13">
    <source>
        <dbReference type="Proteomes" id="UP001291309"/>
    </source>
</evidence>
<dbReference type="SUPFAM" id="SSF81452">
    <property type="entry name" value="Cytochrome c oxidase subunit III-like"/>
    <property type="match status" value="1"/>
</dbReference>
<keyword evidence="7 10" id="KW-0472">Membrane</keyword>
<protein>
    <recommendedName>
        <fullName evidence="3">cytochrome-c oxidase</fullName>
        <ecNumber evidence="3">7.1.1.9</ecNumber>
    </recommendedName>
    <alternativeName>
        <fullName evidence="8">Cytochrome c oxidase polypeptide III</fullName>
    </alternativeName>
</protein>
<feature type="domain" description="Heme-copper oxidase subunit III family profile" evidence="11">
    <location>
        <begin position="1"/>
        <end position="199"/>
    </location>
</feature>
<evidence type="ECO:0000256" key="7">
    <source>
        <dbReference type="ARBA" id="ARBA00023136"/>
    </source>
</evidence>
<name>A0ABU5H2N7_9BACT</name>
<gene>
    <name evidence="12" type="ORF">SYV04_14920</name>
</gene>
<evidence type="ECO:0000256" key="10">
    <source>
        <dbReference type="SAM" id="Phobius"/>
    </source>
</evidence>
<accession>A0ABU5H2N7</accession>
<feature type="transmembrane region" description="Helical" evidence="10">
    <location>
        <begin position="96"/>
        <end position="114"/>
    </location>
</feature>
<evidence type="ECO:0000256" key="9">
    <source>
        <dbReference type="RuleBase" id="RU003376"/>
    </source>
</evidence>
<dbReference type="PANTHER" id="PTHR11403:SF7">
    <property type="entry name" value="CYTOCHROME C OXIDASE SUBUNIT 3"/>
    <property type="match status" value="1"/>
</dbReference>
<comment type="caution">
    <text evidence="12">The sequence shown here is derived from an EMBL/GenBank/DDBJ whole genome shotgun (WGS) entry which is preliminary data.</text>
</comment>
<dbReference type="InterPro" id="IPR035973">
    <property type="entry name" value="Cyt_c_oxidase_su3-like_sf"/>
</dbReference>
<dbReference type="RefSeq" id="WP_321546418.1">
    <property type="nucleotide sequence ID" value="NZ_JAXIVS010000004.1"/>
</dbReference>
<evidence type="ECO:0000256" key="6">
    <source>
        <dbReference type="ARBA" id="ARBA00022989"/>
    </source>
</evidence>
<organism evidence="12 13">
    <name type="scientific">Hyalangium rubrum</name>
    <dbReference type="NCBI Taxonomy" id="3103134"/>
    <lineage>
        <taxon>Bacteria</taxon>
        <taxon>Pseudomonadati</taxon>
        <taxon>Myxococcota</taxon>
        <taxon>Myxococcia</taxon>
        <taxon>Myxococcales</taxon>
        <taxon>Cystobacterineae</taxon>
        <taxon>Archangiaceae</taxon>
        <taxon>Hyalangium</taxon>
    </lineage>
</organism>
<evidence type="ECO:0000256" key="1">
    <source>
        <dbReference type="ARBA" id="ARBA00004141"/>
    </source>
</evidence>
<evidence type="ECO:0000313" key="12">
    <source>
        <dbReference type="EMBL" id="MDY7227704.1"/>
    </source>
</evidence>
<dbReference type="Gene3D" id="1.20.120.80">
    <property type="entry name" value="Cytochrome c oxidase, subunit III, four-helix bundle"/>
    <property type="match status" value="1"/>
</dbReference>
<dbReference type="Proteomes" id="UP001291309">
    <property type="component" value="Unassembled WGS sequence"/>
</dbReference>
<dbReference type="InterPro" id="IPR024791">
    <property type="entry name" value="Cyt_c/ubiquinol_Oxase_su3"/>
</dbReference>
<dbReference type="EC" id="7.1.1.9" evidence="3"/>
<sequence length="203" mass="23004">MNRRRTLDVSHLPTFAFGQRDPLWWGVMGLIVIESTVFVLGLASYFYIRGNHFEWPPSGSDPIIRVLATVNMGLLLLSCLPMHWANTSALKRKLRGMRWGLVLASLLGLAFLAIRIINMQAVGFRWDSHAYGSIFFTLVGLHTVHIIASTLENLVIAAVLFIGPVEEKHLVDVRVNGMYWFFVVASWVPFYVLLFMAPNLFRA</sequence>
<reference evidence="12 13" key="1">
    <citation type="submission" date="2023-12" db="EMBL/GenBank/DDBJ databases">
        <title>the genome sequence of Hyalangium sp. s54d21.</title>
        <authorList>
            <person name="Zhang X."/>
        </authorList>
    </citation>
    <scope>NUCLEOTIDE SEQUENCE [LARGE SCALE GENOMIC DNA]</scope>
    <source>
        <strain evidence="13">s54d21</strain>
    </source>
</reference>
<keyword evidence="13" id="KW-1185">Reference proteome</keyword>
<dbReference type="PANTHER" id="PTHR11403">
    <property type="entry name" value="CYTOCHROME C OXIDASE SUBUNIT III"/>
    <property type="match status" value="1"/>
</dbReference>
<dbReference type="EMBL" id="JAXIVS010000004">
    <property type="protein sequence ID" value="MDY7227704.1"/>
    <property type="molecule type" value="Genomic_DNA"/>
</dbReference>
<evidence type="ECO:0000256" key="2">
    <source>
        <dbReference type="ARBA" id="ARBA00010581"/>
    </source>
</evidence>
<keyword evidence="6 10" id="KW-1133">Transmembrane helix</keyword>
<comment type="similarity">
    <text evidence="2 9">Belongs to the cytochrome c oxidase subunit 3 family.</text>
</comment>
<dbReference type="PROSITE" id="PS50253">
    <property type="entry name" value="COX3"/>
    <property type="match status" value="1"/>
</dbReference>
<dbReference type="InterPro" id="IPR000298">
    <property type="entry name" value="Cyt_c_oxidase-like_su3"/>
</dbReference>
<feature type="transmembrane region" description="Helical" evidence="10">
    <location>
        <begin position="177"/>
        <end position="197"/>
    </location>
</feature>
<comment type="subcellular location">
    <subcellularLocation>
        <location evidence="9">Cell membrane</location>
        <topology evidence="9">Multi-pass membrane protein</topology>
    </subcellularLocation>
    <subcellularLocation>
        <location evidence="1">Membrane</location>
        <topology evidence="1">Multi-pass membrane protein</topology>
    </subcellularLocation>
</comment>
<feature type="transmembrane region" description="Helical" evidence="10">
    <location>
        <begin position="134"/>
        <end position="165"/>
    </location>
</feature>
<evidence type="ECO:0000256" key="8">
    <source>
        <dbReference type="ARBA" id="ARBA00031625"/>
    </source>
</evidence>
<evidence type="ECO:0000256" key="3">
    <source>
        <dbReference type="ARBA" id="ARBA00012949"/>
    </source>
</evidence>
<dbReference type="Pfam" id="PF00510">
    <property type="entry name" value="COX3"/>
    <property type="match status" value="1"/>
</dbReference>
<dbReference type="InterPro" id="IPR013833">
    <property type="entry name" value="Cyt_c_oxidase_su3_a-hlx"/>
</dbReference>
<feature type="transmembrane region" description="Helical" evidence="10">
    <location>
        <begin position="23"/>
        <end position="48"/>
    </location>
</feature>
<proteinExistence type="inferred from homology"/>
<feature type="transmembrane region" description="Helical" evidence="10">
    <location>
        <begin position="63"/>
        <end position="84"/>
    </location>
</feature>
<evidence type="ECO:0000256" key="4">
    <source>
        <dbReference type="ARBA" id="ARBA00022692"/>
    </source>
</evidence>
<keyword evidence="4 9" id="KW-0812">Transmembrane</keyword>